<dbReference type="Pfam" id="PF01399">
    <property type="entry name" value="PCI"/>
    <property type="match status" value="1"/>
</dbReference>
<dbReference type="Proteomes" id="UP000541558">
    <property type="component" value="Unassembled WGS sequence"/>
</dbReference>
<accession>A0A8H5ETA6</accession>
<name>A0A8H5ETA6_9AGAR</name>
<sequence>MIVTEVHLLESLVYRGIGNFPKNKACGTHLISYRSQLDLLSSPPPAPECGEYDLKSAHFEKALEEYNHDRYPSIHLAYGRTYALAELSSDPTIQSHLASLCDNLLEQNILRIIEPYSVVEIEHAAELVG</sequence>
<protein>
    <recommendedName>
        <fullName evidence="1">PCI domain-containing protein</fullName>
    </recommendedName>
</protein>
<evidence type="ECO:0000313" key="3">
    <source>
        <dbReference type="Proteomes" id="UP000541558"/>
    </source>
</evidence>
<keyword evidence="3" id="KW-1185">Reference proteome</keyword>
<feature type="domain" description="PCI" evidence="1">
    <location>
        <begin position="85"/>
        <end position="128"/>
    </location>
</feature>
<dbReference type="OrthoDB" id="3105225at2759"/>
<comment type="caution">
    <text evidence="2">The sequence shown here is derived from an EMBL/GenBank/DDBJ whole genome shotgun (WGS) entry which is preliminary data.</text>
</comment>
<gene>
    <name evidence="2" type="ORF">D9611_013035</name>
</gene>
<dbReference type="AlphaFoldDB" id="A0A8H5ETA6"/>
<dbReference type="EMBL" id="JAACJK010000228">
    <property type="protein sequence ID" value="KAF5311233.1"/>
    <property type="molecule type" value="Genomic_DNA"/>
</dbReference>
<dbReference type="InterPro" id="IPR000717">
    <property type="entry name" value="PCI_dom"/>
</dbReference>
<dbReference type="Gene3D" id="1.25.40.570">
    <property type="match status" value="1"/>
</dbReference>
<reference evidence="2 3" key="1">
    <citation type="journal article" date="2020" name="ISME J.">
        <title>Uncovering the hidden diversity of litter-decomposition mechanisms in mushroom-forming fungi.</title>
        <authorList>
            <person name="Floudas D."/>
            <person name="Bentzer J."/>
            <person name="Ahren D."/>
            <person name="Johansson T."/>
            <person name="Persson P."/>
            <person name="Tunlid A."/>
        </authorList>
    </citation>
    <scope>NUCLEOTIDE SEQUENCE [LARGE SCALE GENOMIC DNA]</scope>
    <source>
        <strain evidence="2 3">CBS 175.51</strain>
    </source>
</reference>
<organism evidence="2 3">
    <name type="scientific">Ephemerocybe angulata</name>
    <dbReference type="NCBI Taxonomy" id="980116"/>
    <lineage>
        <taxon>Eukaryota</taxon>
        <taxon>Fungi</taxon>
        <taxon>Dikarya</taxon>
        <taxon>Basidiomycota</taxon>
        <taxon>Agaricomycotina</taxon>
        <taxon>Agaricomycetes</taxon>
        <taxon>Agaricomycetidae</taxon>
        <taxon>Agaricales</taxon>
        <taxon>Agaricineae</taxon>
        <taxon>Psathyrellaceae</taxon>
        <taxon>Ephemerocybe</taxon>
    </lineage>
</organism>
<evidence type="ECO:0000259" key="1">
    <source>
        <dbReference type="Pfam" id="PF01399"/>
    </source>
</evidence>
<evidence type="ECO:0000313" key="2">
    <source>
        <dbReference type="EMBL" id="KAF5311233.1"/>
    </source>
</evidence>
<proteinExistence type="predicted"/>